<evidence type="ECO:0000313" key="1">
    <source>
        <dbReference type="EMBL" id="KAF4037547.1"/>
    </source>
</evidence>
<accession>A0A833SPC8</accession>
<dbReference type="EMBL" id="WSZM01000237">
    <property type="protein sequence ID" value="KAF4037547.1"/>
    <property type="molecule type" value="Genomic_DNA"/>
</dbReference>
<dbReference type="AlphaFoldDB" id="A0A833SPC8"/>
<evidence type="ECO:0000313" key="3">
    <source>
        <dbReference type="Proteomes" id="UP000602510"/>
    </source>
</evidence>
<keyword evidence="3" id="KW-1185">Reference proteome</keyword>
<dbReference type="EMBL" id="JAACNO010001546">
    <property type="protein sequence ID" value="KAF4139760.1"/>
    <property type="molecule type" value="Genomic_DNA"/>
</dbReference>
<dbReference type="Proteomes" id="UP000602510">
    <property type="component" value="Unassembled WGS sequence"/>
</dbReference>
<evidence type="ECO:0000313" key="2">
    <source>
        <dbReference type="EMBL" id="KAF4139760.1"/>
    </source>
</evidence>
<organism evidence="1 3">
    <name type="scientific">Phytophthora infestans</name>
    <name type="common">Potato late blight agent</name>
    <name type="synonym">Botrytis infestans</name>
    <dbReference type="NCBI Taxonomy" id="4787"/>
    <lineage>
        <taxon>Eukaryota</taxon>
        <taxon>Sar</taxon>
        <taxon>Stramenopiles</taxon>
        <taxon>Oomycota</taxon>
        <taxon>Peronosporomycetes</taxon>
        <taxon>Peronosporales</taxon>
        <taxon>Peronosporaceae</taxon>
        <taxon>Phytophthora</taxon>
    </lineage>
</organism>
<comment type="caution">
    <text evidence="1">The sequence shown here is derived from an EMBL/GenBank/DDBJ whole genome shotgun (WGS) entry which is preliminary data.</text>
</comment>
<dbReference type="Proteomes" id="UP000704712">
    <property type="component" value="Unassembled WGS sequence"/>
</dbReference>
<sequence>MALNVNIPTTNGLHVEFTAGWQCFKVYGCSWWKPATGVFWSRLLPNTFAGFYDSTTCYAGGKPKGHVYYTRQGMTEGEHAFKTPMPIRSMMIGFNRNYTRRPSVIVYNRHCRLLDTDYETAVMATNSTDLWDDDDSSADWGLSSNWTTPLPE</sequence>
<protein>
    <submittedName>
        <fullName evidence="1">Uncharacterized protein</fullName>
    </submittedName>
</protein>
<name>A0A833SPC8_PHYIN</name>
<proteinExistence type="predicted"/>
<reference evidence="1" key="1">
    <citation type="submission" date="2020-04" db="EMBL/GenBank/DDBJ databases">
        <title>Hybrid Assembly of Korean Phytophthora infestans isolates.</title>
        <authorList>
            <person name="Prokchorchik M."/>
            <person name="Lee Y."/>
            <person name="Seo J."/>
            <person name="Cho J.-H."/>
            <person name="Park Y.-E."/>
            <person name="Jang D.-C."/>
            <person name="Im J.-S."/>
            <person name="Choi J.-G."/>
            <person name="Park H.-J."/>
            <person name="Lee G.-B."/>
            <person name="Lee Y.-G."/>
            <person name="Hong S.-Y."/>
            <person name="Cho K."/>
            <person name="Sohn K.H."/>
        </authorList>
    </citation>
    <scope>NUCLEOTIDE SEQUENCE</scope>
    <source>
        <strain evidence="1">KR_1_A1</strain>
        <strain evidence="2">KR_2_A2</strain>
    </source>
</reference>
<gene>
    <name evidence="1" type="ORF">GN244_ATG10281</name>
    <name evidence="2" type="ORF">GN958_ATG11001</name>
</gene>